<feature type="compositionally biased region" description="Basic and acidic residues" evidence="9">
    <location>
        <begin position="582"/>
        <end position="601"/>
    </location>
</feature>
<evidence type="ECO:0000256" key="9">
    <source>
        <dbReference type="SAM" id="MobiDB-lite"/>
    </source>
</evidence>
<keyword evidence="10" id="KW-0732">Signal</keyword>
<dbReference type="SUPFAM" id="SSF48225">
    <property type="entry name" value="Seven-hairpin glycosidases"/>
    <property type="match status" value="1"/>
</dbReference>
<dbReference type="KEGG" id="obi:106878781"/>
<dbReference type="EMBL" id="KQ423548">
    <property type="protein sequence ID" value="KOF72662.1"/>
    <property type="molecule type" value="Genomic_DNA"/>
</dbReference>
<dbReference type="STRING" id="37653.A0A0L8G6L3"/>
<keyword evidence="7" id="KW-0106">Calcium</keyword>
<keyword evidence="8" id="KW-0326">Glycosidase</keyword>
<feature type="signal peptide" evidence="10">
    <location>
        <begin position="1"/>
        <end position="28"/>
    </location>
</feature>
<feature type="compositionally biased region" description="Polar residues" evidence="9">
    <location>
        <begin position="602"/>
        <end position="619"/>
    </location>
</feature>
<dbReference type="InterPro" id="IPR036026">
    <property type="entry name" value="Seven-hairpin_glycosidases"/>
</dbReference>
<dbReference type="GO" id="GO:1904380">
    <property type="term" value="P:endoplasmic reticulum mannose trimming"/>
    <property type="evidence" value="ECO:0007669"/>
    <property type="project" value="InterPro"/>
</dbReference>
<gene>
    <name evidence="11" type="ORF">OCBIM_22039138mg</name>
</gene>
<feature type="active site" evidence="6">
    <location>
        <position position="262"/>
    </location>
</feature>
<feature type="chain" id="PRO_5005582789" description="alpha-1,2-Mannosidase" evidence="10">
    <location>
        <begin position="29"/>
        <end position="688"/>
    </location>
</feature>
<evidence type="ECO:0000313" key="11">
    <source>
        <dbReference type="EMBL" id="KOF72662.1"/>
    </source>
</evidence>
<organism evidence="11">
    <name type="scientific">Octopus bimaculoides</name>
    <name type="common">California two-spotted octopus</name>
    <dbReference type="NCBI Taxonomy" id="37653"/>
    <lineage>
        <taxon>Eukaryota</taxon>
        <taxon>Metazoa</taxon>
        <taxon>Spiralia</taxon>
        <taxon>Lophotrochozoa</taxon>
        <taxon>Mollusca</taxon>
        <taxon>Cephalopoda</taxon>
        <taxon>Coleoidea</taxon>
        <taxon>Octopodiformes</taxon>
        <taxon>Octopoda</taxon>
        <taxon>Incirrata</taxon>
        <taxon>Octopodidae</taxon>
        <taxon>Octopus</taxon>
    </lineage>
</organism>
<dbReference type="GO" id="GO:0044322">
    <property type="term" value="C:endoplasmic reticulum quality control compartment"/>
    <property type="evidence" value="ECO:0007669"/>
    <property type="project" value="GOC"/>
</dbReference>
<feature type="binding site" evidence="7">
    <location>
        <position position="479"/>
    </location>
    <ligand>
        <name>Ca(2+)</name>
        <dbReference type="ChEBI" id="CHEBI:29108"/>
    </ligand>
</feature>
<dbReference type="GO" id="GO:1904154">
    <property type="term" value="P:positive regulation of retrograde protein transport, ER to cytosol"/>
    <property type="evidence" value="ECO:0007669"/>
    <property type="project" value="UniProtKB-ARBA"/>
</dbReference>
<feature type="active site" description="Proton donor" evidence="6">
    <location>
        <position position="121"/>
    </location>
</feature>
<name>A0A0L8G6L3_OCTBM</name>
<dbReference type="FunFam" id="1.50.10.10:FF:000015">
    <property type="entry name" value="alpha-1,2-Mannosidase"/>
    <property type="match status" value="1"/>
</dbReference>
<dbReference type="Gene3D" id="1.50.10.10">
    <property type="match status" value="1"/>
</dbReference>
<comment type="subcellular location">
    <subcellularLocation>
        <location evidence="1">Endoplasmic reticulum</location>
    </subcellularLocation>
</comment>
<dbReference type="OrthoDB" id="8118055at2759"/>
<feature type="region of interest" description="Disordered" evidence="9">
    <location>
        <begin position="523"/>
        <end position="636"/>
    </location>
</feature>
<dbReference type="PANTHER" id="PTHR45679:SF6">
    <property type="entry name" value="ER DEGRADATION-ENHANCING ALPHA-MANNOSIDASE-LIKE PROTEIN 2"/>
    <property type="match status" value="1"/>
</dbReference>
<dbReference type="InterPro" id="IPR044674">
    <property type="entry name" value="EDEM1/2/3"/>
</dbReference>
<feature type="compositionally biased region" description="Basic and acidic residues" evidence="9">
    <location>
        <begin position="529"/>
        <end position="538"/>
    </location>
</feature>
<evidence type="ECO:0000256" key="6">
    <source>
        <dbReference type="PIRSR" id="PIRSR601382-1"/>
    </source>
</evidence>
<dbReference type="PANTHER" id="PTHR45679">
    <property type="entry name" value="ER DEGRADATION-ENHANCING ALPHA-MANNOSIDASE-LIKE PROTEIN 2"/>
    <property type="match status" value="1"/>
</dbReference>
<keyword evidence="3" id="KW-0256">Endoplasmic reticulum</keyword>
<dbReference type="InterPro" id="IPR012341">
    <property type="entry name" value="6hp_glycosidase-like_sf"/>
</dbReference>
<comment type="function">
    <text evidence="5">Involved in the endoplasmic reticulum-associated degradation (ERAD) pathway that targets misfolded glycoproteins for degradation in an N-glycan-dependent manner. May initiate ERAD by promoting the first mannose trimming step of ERAD substrates, from Man9GlcNAc2 to Man8GlcNAc2. Seems to recognize and bind to exposed hydrophobic regions in target proteins.</text>
</comment>
<sequence>MKLMPTWTSFITLLFSFLLISPIQFCQLRKFTKEDLLGYKKRVVDMFNHAYESYMQYAYPLDELRPLTCDGHDTWGSFSLTLIDALDMLAIIGNYTEFRRVAKLVLDRADFDTDINASVFETNIRVVAGLLSSHLLSKKAGMETDAGWPCSGPLLDLAENMARRLLPAFDTPTGMPYGTINLRHGVPAGETTVTCTAGVGTFIVEFGTLSRLTGDPIFENAAMRALKSLWNFRSDIDLFGNHIDVRTGRWTALDMGIGAGVDSYLEYLVKGSIMFNSPEMLAMFNECKVAIEKYLKRDDWYMWGNMKKGSITLPVFTSLDCYWPGIQSLLGENDSAMKTILNFHQVWKQFGFVPEFYNIPKADAHANREGYPLRPELIESTMYLYQATKDPYLLQIGVDMLESIEQVTKTRCGFATVKDVTDHRLENRMESFFLAETLKYMYLLFTPDHFIHNNGSRGEVIQTTYGECVIDAGGYVFNTEGHPIDVAAVHCCSAVKKKDDDILFKLHDNLDLLALLGATDEGQHYGGQKWEKKRKDQQAENSDTGSESNSEDSSKETRDSSGASNTTESESESSNHTSSISDKTETDKENVKINIETKQEKSSPQTDNRGGNTSNLNEQNFDENDSPEKDSQRSEEPNIADLYKSLKDFEIGFKAPYSLMYCPAQPFHMKLSVMGEMFENRIGPLGEE</sequence>
<dbReference type="GO" id="GO:0004571">
    <property type="term" value="F:mannosyl-oligosaccharide 1,2-alpha-mannosidase activity"/>
    <property type="evidence" value="ECO:0007669"/>
    <property type="project" value="InterPro"/>
</dbReference>
<evidence type="ECO:0000256" key="7">
    <source>
        <dbReference type="PIRSR" id="PIRSR601382-2"/>
    </source>
</evidence>
<accession>A0A0L8G6L3</accession>
<keyword evidence="7" id="KW-0479">Metal-binding</keyword>
<dbReference type="OMA" id="HNYHRVW"/>
<keyword evidence="8" id="KW-0378">Hydrolase</keyword>
<feature type="compositionally biased region" description="Polar residues" evidence="9">
    <location>
        <begin position="539"/>
        <end position="548"/>
    </location>
</feature>
<dbReference type="EC" id="3.2.1.-" evidence="8"/>
<comment type="cofactor">
    <cofactor evidence="7">
        <name>Ca(2+)</name>
        <dbReference type="ChEBI" id="CHEBI:29108"/>
    </cofactor>
</comment>
<evidence type="ECO:0000256" key="3">
    <source>
        <dbReference type="ARBA" id="ARBA00022824"/>
    </source>
</evidence>
<reference evidence="11" key="1">
    <citation type="submission" date="2015-07" db="EMBL/GenBank/DDBJ databases">
        <title>MeaNS - Measles Nucleotide Surveillance Program.</title>
        <authorList>
            <person name="Tran T."/>
            <person name="Druce J."/>
        </authorList>
    </citation>
    <scope>NUCLEOTIDE SEQUENCE</scope>
    <source>
        <strain evidence="11">UCB-OBI-ISO-001</strain>
        <tissue evidence="11">Gonad</tissue>
    </source>
</reference>
<evidence type="ECO:0000256" key="2">
    <source>
        <dbReference type="ARBA" id="ARBA00007658"/>
    </source>
</evidence>
<dbReference type="GO" id="GO:0005975">
    <property type="term" value="P:carbohydrate metabolic process"/>
    <property type="evidence" value="ECO:0007669"/>
    <property type="project" value="InterPro"/>
</dbReference>
<feature type="active site" evidence="6">
    <location>
        <position position="376"/>
    </location>
</feature>
<evidence type="ECO:0000256" key="10">
    <source>
        <dbReference type="SAM" id="SignalP"/>
    </source>
</evidence>
<dbReference type="GO" id="GO:0016020">
    <property type="term" value="C:membrane"/>
    <property type="evidence" value="ECO:0007669"/>
    <property type="project" value="InterPro"/>
</dbReference>
<evidence type="ECO:0000256" key="4">
    <source>
        <dbReference type="ARBA" id="ARBA00023180"/>
    </source>
</evidence>
<feature type="active site" description="Proton donor" evidence="6">
    <location>
        <position position="355"/>
    </location>
</feature>
<dbReference type="InterPro" id="IPR001382">
    <property type="entry name" value="Glyco_hydro_47"/>
</dbReference>
<evidence type="ECO:0000256" key="5">
    <source>
        <dbReference type="ARBA" id="ARBA00054385"/>
    </source>
</evidence>
<feature type="compositionally biased region" description="Basic and acidic residues" evidence="9">
    <location>
        <begin position="626"/>
        <end position="636"/>
    </location>
</feature>
<feature type="compositionally biased region" description="Low complexity" evidence="9">
    <location>
        <begin position="560"/>
        <end position="581"/>
    </location>
</feature>
<keyword evidence="4" id="KW-0325">Glycoprotein</keyword>
<dbReference type="PRINTS" id="PR00747">
    <property type="entry name" value="GLYHDRLASE47"/>
</dbReference>
<dbReference type="Pfam" id="PF01532">
    <property type="entry name" value="Glyco_hydro_47"/>
    <property type="match status" value="1"/>
</dbReference>
<proteinExistence type="inferred from homology"/>
<evidence type="ECO:0000256" key="8">
    <source>
        <dbReference type="RuleBase" id="RU361193"/>
    </source>
</evidence>
<dbReference type="GO" id="GO:0005509">
    <property type="term" value="F:calcium ion binding"/>
    <property type="evidence" value="ECO:0007669"/>
    <property type="project" value="InterPro"/>
</dbReference>
<dbReference type="AlphaFoldDB" id="A0A0L8G6L3"/>
<protein>
    <recommendedName>
        <fullName evidence="8">alpha-1,2-Mannosidase</fullName>
        <ecNumber evidence="8">3.2.1.-</ecNumber>
    </recommendedName>
</protein>
<comment type="similarity">
    <text evidence="2 8">Belongs to the glycosyl hydrolase 47 family.</text>
</comment>
<evidence type="ECO:0000256" key="1">
    <source>
        <dbReference type="ARBA" id="ARBA00004240"/>
    </source>
</evidence>